<reference evidence="3 4" key="1">
    <citation type="submission" date="2019-03" db="EMBL/GenBank/DDBJ databases">
        <title>An improved genome assembly of the fluke Schistosoma japonicum.</title>
        <authorList>
            <person name="Hu W."/>
            <person name="Luo F."/>
            <person name="Yin M."/>
            <person name="Mo X."/>
            <person name="Sun C."/>
            <person name="Wu Q."/>
            <person name="Zhu B."/>
            <person name="Xiang M."/>
            <person name="Wang J."/>
            <person name="Wang Y."/>
            <person name="Zhang T."/>
            <person name="Xu B."/>
            <person name="Zheng H."/>
            <person name="Feng Z."/>
        </authorList>
    </citation>
    <scope>NUCLEOTIDE SEQUENCE [LARGE SCALE GENOMIC DNA]</scope>
    <source>
        <strain evidence="3">HuSjv2</strain>
        <tissue evidence="3">Worms</tissue>
    </source>
</reference>
<evidence type="ECO:0000259" key="2">
    <source>
        <dbReference type="PROSITE" id="PS50041"/>
    </source>
</evidence>
<accession>A0A4Z2D460</accession>
<dbReference type="PANTHER" id="PTHR45784">
    <property type="entry name" value="C-TYPE LECTIN DOMAIN FAMILY 20 MEMBER A-RELATED"/>
    <property type="match status" value="1"/>
</dbReference>
<dbReference type="InterPro" id="IPR016186">
    <property type="entry name" value="C-type_lectin-like/link_sf"/>
</dbReference>
<gene>
    <name evidence="3" type="ORF">EWB00_004736</name>
</gene>
<dbReference type="PANTHER" id="PTHR45784:SF3">
    <property type="entry name" value="C-TYPE LECTIN DOMAIN FAMILY 4 MEMBER K-LIKE-RELATED"/>
    <property type="match status" value="1"/>
</dbReference>
<name>A0A4Z2D460_SCHJA</name>
<keyword evidence="1" id="KW-0732">Signal</keyword>
<dbReference type="InterPro" id="IPR016187">
    <property type="entry name" value="CTDL_fold"/>
</dbReference>
<dbReference type="AlphaFoldDB" id="A0A4Z2D460"/>
<protein>
    <submittedName>
        <fullName evidence="3">Bone marrow proteoglycan</fullName>
    </submittedName>
</protein>
<dbReference type="Proteomes" id="UP000311919">
    <property type="component" value="Unassembled WGS sequence"/>
</dbReference>
<feature type="chain" id="PRO_5021382211" evidence="1">
    <location>
        <begin position="18"/>
        <end position="232"/>
    </location>
</feature>
<organism evidence="3 4">
    <name type="scientific">Schistosoma japonicum</name>
    <name type="common">Blood fluke</name>
    <dbReference type="NCBI Taxonomy" id="6182"/>
    <lineage>
        <taxon>Eukaryota</taxon>
        <taxon>Metazoa</taxon>
        <taxon>Spiralia</taxon>
        <taxon>Lophotrochozoa</taxon>
        <taxon>Platyhelminthes</taxon>
        <taxon>Trematoda</taxon>
        <taxon>Digenea</taxon>
        <taxon>Strigeidida</taxon>
        <taxon>Schistosomatoidea</taxon>
        <taxon>Schistosomatidae</taxon>
        <taxon>Schistosoma</taxon>
    </lineage>
</organism>
<feature type="domain" description="C-type lectin" evidence="2">
    <location>
        <begin position="92"/>
        <end position="190"/>
    </location>
</feature>
<keyword evidence="4" id="KW-1185">Reference proteome</keyword>
<dbReference type="OrthoDB" id="6260475at2759"/>
<dbReference type="CDD" id="cd00037">
    <property type="entry name" value="CLECT"/>
    <property type="match status" value="1"/>
</dbReference>
<dbReference type="Pfam" id="PF00059">
    <property type="entry name" value="Lectin_C"/>
    <property type="match status" value="1"/>
</dbReference>
<evidence type="ECO:0000256" key="1">
    <source>
        <dbReference type="SAM" id="SignalP"/>
    </source>
</evidence>
<dbReference type="InterPro" id="IPR001304">
    <property type="entry name" value="C-type_lectin-like"/>
</dbReference>
<dbReference type="Gene3D" id="3.10.100.10">
    <property type="entry name" value="Mannose-Binding Protein A, subunit A"/>
    <property type="match status" value="1"/>
</dbReference>
<dbReference type="SUPFAM" id="SSF56436">
    <property type="entry name" value="C-type lectin-like"/>
    <property type="match status" value="1"/>
</dbReference>
<proteinExistence type="predicted"/>
<feature type="signal peptide" evidence="1">
    <location>
        <begin position="1"/>
        <end position="17"/>
    </location>
</feature>
<dbReference type="EMBL" id="SKCS01000305">
    <property type="protein sequence ID" value="TNN11261.1"/>
    <property type="molecule type" value="Genomic_DNA"/>
</dbReference>
<evidence type="ECO:0000313" key="4">
    <source>
        <dbReference type="Proteomes" id="UP000311919"/>
    </source>
</evidence>
<sequence>MLLRIFEIVLIFNTAYAIEKSRGALGSRVFTFVHGDENAKLNFSEAENYCKFVGQQSDNNDMLDSLNKHDRQHVSSQAPQNSKEKMVLQTALASIHSYPENLALVNWISKQEKHSFWIGGKITKTVNEFMRPLYVLHWVDGSKSDFSLLRLPNPEMTSISVGEQRCVSVDYSSGQWGVHLCSEKRYFVCLTVPVLSTDNQMISKQKEQSSLTVPNKSESKDTLIDDELGSML</sequence>
<evidence type="ECO:0000313" key="3">
    <source>
        <dbReference type="EMBL" id="TNN11261.1"/>
    </source>
</evidence>
<comment type="caution">
    <text evidence="3">The sequence shown here is derived from an EMBL/GenBank/DDBJ whole genome shotgun (WGS) entry which is preliminary data.</text>
</comment>
<dbReference type="PROSITE" id="PS50041">
    <property type="entry name" value="C_TYPE_LECTIN_2"/>
    <property type="match status" value="1"/>
</dbReference>